<sequence>MAPAVRDNFTSFVMADSIAMVLSMCAIGVYFLAAFPTNNKNTILAFLFYGCMLTMAAMIFMVFAFVAGLQAVLYSFELFDGAIFRSSSSHSGALVALLRRHWRHHWKRHSGVVLGAVQALFAAPFQASFRADKRHHWRLRSGAISFRWEVPLRCRCRRQEGTREALPTHDAGSSKAWSAAGVGKLPC</sequence>
<proteinExistence type="predicted"/>
<dbReference type="InterPro" id="IPR026961">
    <property type="entry name" value="PGG_dom"/>
</dbReference>
<feature type="domain" description="PGG" evidence="3">
    <location>
        <begin position="7"/>
        <end position="71"/>
    </location>
</feature>
<dbReference type="EMBL" id="CP126652">
    <property type="protein sequence ID" value="WJZ88055.1"/>
    <property type="molecule type" value="Genomic_DNA"/>
</dbReference>
<evidence type="ECO:0000256" key="2">
    <source>
        <dbReference type="SAM" id="Phobius"/>
    </source>
</evidence>
<feature type="transmembrane region" description="Helical" evidence="2">
    <location>
        <begin position="12"/>
        <end position="34"/>
    </location>
</feature>
<keyword evidence="5" id="KW-1185">Reference proteome</keyword>
<name>A0ABY9C1F7_VITVI</name>
<evidence type="ECO:0000313" key="4">
    <source>
        <dbReference type="EMBL" id="WJZ88055.1"/>
    </source>
</evidence>
<keyword evidence="2" id="KW-1133">Transmembrane helix</keyword>
<feature type="region of interest" description="Disordered" evidence="1">
    <location>
        <begin position="163"/>
        <end position="187"/>
    </location>
</feature>
<evidence type="ECO:0000259" key="3">
    <source>
        <dbReference type="Pfam" id="PF13962"/>
    </source>
</evidence>
<dbReference type="Pfam" id="PF13962">
    <property type="entry name" value="PGG"/>
    <property type="match status" value="1"/>
</dbReference>
<reference evidence="4 5" key="1">
    <citation type="journal article" date="2023" name="Hortic Res">
        <title>The complete reference genome for grapevine (Vitis vinifera L.) genetics and breeding.</title>
        <authorList>
            <person name="Shi X."/>
            <person name="Cao S."/>
            <person name="Wang X."/>
            <person name="Huang S."/>
            <person name="Wang Y."/>
            <person name="Liu Z."/>
            <person name="Liu W."/>
            <person name="Leng X."/>
            <person name="Peng Y."/>
            <person name="Wang N."/>
            <person name="Wang Y."/>
            <person name="Ma Z."/>
            <person name="Xu X."/>
            <person name="Zhang F."/>
            <person name="Xue H."/>
            <person name="Zhong H."/>
            <person name="Wang Y."/>
            <person name="Zhang K."/>
            <person name="Velt A."/>
            <person name="Avia K."/>
            <person name="Holtgrawe D."/>
            <person name="Grimplet J."/>
            <person name="Matus J.T."/>
            <person name="Ware D."/>
            <person name="Wu X."/>
            <person name="Wang H."/>
            <person name="Liu C."/>
            <person name="Fang Y."/>
            <person name="Rustenholz C."/>
            <person name="Cheng Z."/>
            <person name="Xiao H."/>
            <person name="Zhou Y."/>
        </authorList>
    </citation>
    <scope>NUCLEOTIDE SEQUENCE [LARGE SCALE GENOMIC DNA]</scope>
    <source>
        <strain evidence="5">cv. Pinot noir / PN40024</strain>
        <tissue evidence="4">Leaf</tissue>
    </source>
</reference>
<evidence type="ECO:0000313" key="5">
    <source>
        <dbReference type="Proteomes" id="UP001227230"/>
    </source>
</evidence>
<feature type="transmembrane region" description="Helical" evidence="2">
    <location>
        <begin position="46"/>
        <end position="76"/>
    </location>
</feature>
<keyword evidence="2" id="KW-0472">Membrane</keyword>
<dbReference type="Proteomes" id="UP001227230">
    <property type="component" value="Chromosome 5"/>
</dbReference>
<keyword evidence="2" id="KW-0812">Transmembrane</keyword>
<organism evidence="4 5">
    <name type="scientific">Vitis vinifera</name>
    <name type="common">Grape</name>
    <dbReference type="NCBI Taxonomy" id="29760"/>
    <lineage>
        <taxon>Eukaryota</taxon>
        <taxon>Viridiplantae</taxon>
        <taxon>Streptophyta</taxon>
        <taxon>Embryophyta</taxon>
        <taxon>Tracheophyta</taxon>
        <taxon>Spermatophyta</taxon>
        <taxon>Magnoliopsida</taxon>
        <taxon>eudicotyledons</taxon>
        <taxon>Gunneridae</taxon>
        <taxon>Pentapetalae</taxon>
        <taxon>rosids</taxon>
        <taxon>Vitales</taxon>
        <taxon>Vitaceae</taxon>
        <taxon>Viteae</taxon>
        <taxon>Vitis</taxon>
    </lineage>
</organism>
<gene>
    <name evidence="4" type="ORF">VitviT2T_007387</name>
</gene>
<accession>A0ABY9C1F7</accession>
<protein>
    <recommendedName>
        <fullName evidence="3">PGG domain-containing protein</fullName>
    </recommendedName>
</protein>
<evidence type="ECO:0000256" key="1">
    <source>
        <dbReference type="SAM" id="MobiDB-lite"/>
    </source>
</evidence>